<gene>
    <name evidence="2" type="ORF">C7I85_17865</name>
</gene>
<reference evidence="2 3" key="1">
    <citation type="submission" date="2018-03" db="EMBL/GenBank/DDBJ databases">
        <title>The draft genome of Mesorhizobium soli JCM 19897.</title>
        <authorList>
            <person name="Li L."/>
            <person name="Liu L."/>
            <person name="Liang L."/>
            <person name="Wang T."/>
            <person name="Zhang X."/>
        </authorList>
    </citation>
    <scope>NUCLEOTIDE SEQUENCE [LARGE SCALE GENOMIC DNA]</scope>
    <source>
        <strain evidence="2 3">JCM 19897</strain>
    </source>
</reference>
<proteinExistence type="predicted"/>
<dbReference type="RefSeq" id="WP_106725370.1">
    <property type="nucleotide sequence ID" value="NZ_PXYL01000009.1"/>
</dbReference>
<dbReference type="OrthoDB" id="369216at2"/>
<evidence type="ECO:0000313" key="2">
    <source>
        <dbReference type="EMBL" id="PSJ58837.1"/>
    </source>
</evidence>
<feature type="domain" description="GSCFA" evidence="1">
    <location>
        <begin position="61"/>
        <end position="299"/>
    </location>
</feature>
<dbReference type="Pfam" id="PF08885">
    <property type="entry name" value="GSCFA"/>
    <property type="match status" value="1"/>
</dbReference>
<evidence type="ECO:0000259" key="1">
    <source>
        <dbReference type="Pfam" id="PF08885"/>
    </source>
</evidence>
<keyword evidence="3" id="KW-1185">Reference proteome</keyword>
<dbReference type="InterPro" id="IPR014982">
    <property type="entry name" value="GSCFA"/>
</dbReference>
<dbReference type="Proteomes" id="UP000240653">
    <property type="component" value="Unassembled WGS sequence"/>
</dbReference>
<dbReference type="AlphaFoldDB" id="A0A2P7S8P1"/>
<dbReference type="SUPFAM" id="SSF52266">
    <property type="entry name" value="SGNH hydrolase"/>
    <property type="match status" value="1"/>
</dbReference>
<organism evidence="2 3">
    <name type="scientific">Pseudaminobacter soli</name>
    <name type="common">ex Li et al. 2025</name>
    <dbReference type="NCBI Taxonomy" id="1295366"/>
    <lineage>
        <taxon>Bacteria</taxon>
        <taxon>Pseudomonadati</taxon>
        <taxon>Pseudomonadota</taxon>
        <taxon>Alphaproteobacteria</taxon>
        <taxon>Hyphomicrobiales</taxon>
        <taxon>Phyllobacteriaceae</taxon>
        <taxon>Pseudaminobacter</taxon>
    </lineage>
</organism>
<protein>
    <recommendedName>
        <fullName evidence="1">GSCFA domain-containing protein</fullName>
    </recommendedName>
</protein>
<sequence length="375" mass="43158">MAELTEYHQDGRTKKTTYSFFRGENANFHPTDESLTRSGFVRDYVVKNLAPKEPTISKSSRIVAFGSCFAINIQRYLAERGYNLLTHGRKDTYVSSMGDGIVNTFAIRQQFEWAWLGRVPEVELWHGYRAEVFGYDEKIRQATRDVFDNCDVFIITLGLSEVWFDEPTGSVFWRAVPQEFYDPARHKFRVSSVAENLENLTEIHKLIREHRPDAQIVFTLSPVPLTATFRDKSCIIANSASKAILRAALDEFMRGPTLNDDKVFYFPSYEIVNSCFINPMMEDRKHPHDHVIELNMKVFERYFCKSGLTDADVDRAFGRAALLDYTVARDGHLAVPRKKAPKAGGNVPRPVILGESRYSRLLRALRRPWSRLRQA</sequence>
<comment type="caution">
    <text evidence="2">The sequence shown here is derived from an EMBL/GenBank/DDBJ whole genome shotgun (WGS) entry which is preliminary data.</text>
</comment>
<name>A0A2P7S8P1_9HYPH</name>
<evidence type="ECO:0000313" key="3">
    <source>
        <dbReference type="Proteomes" id="UP000240653"/>
    </source>
</evidence>
<dbReference type="EMBL" id="PXYL01000009">
    <property type="protein sequence ID" value="PSJ58837.1"/>
    <property type="molecule type" value="Genomic_DNA"/>
</dbReference>
<accession>A0A2P7S8P1</accession>